<proteinExistence type="predicted"/>
<dbReference type="EMBL" id="VTWS01000003">
    <property type="protein sequence ID" value="KAA9353885.1"/>
    <property type="molecule type" value="Genomic_DNA"/>
</dbReference>
<evidence type="ECO:0000313" key="2">
    <source>
        <dbReference type="EMBL" id="KAA9353885.1"/>
    </source>
</evidence>
<dbReference type="RefSeq" id="WP_150877141.1">
    <property type="nucleotide sequence ID" value="NZ_VTWS01000003.1"/>
</dbReference>
<evidence type="ECO:0000313" key="3">
    <source>
        <dbReference type="Proteomes" id="UP000326344"/>
    </source>
</evidence>
<keyword evidence="1" id="KW-0472">Membrane</keyword>
<keyword evidence="1" id="KW-0812">Transmembrane</keyword>
<name>A0A5N1JFL0_9BACT</name>
<dbReference type="AlphaFoldDB" id="A0A5N1JFL0"/>
<keyword evidence="3" id="KW-1185">Reference proteome</keyword>
<feature type="transmembrane region" description="Helical" evidence="1">
    <location>
        <begin position="28"/>
        <end position="47"/>
    </location>
</feature>
<feature type="transmembrane region" description="Helical" evidence="1">
    <location>
        <begin position="186"/>
        <end position="207"/>
    </location>
</feature>
<gene>
    <name evidence="2" type="ORF">F0P93_14790</name>
</gene>
<keyword evidence="1" id="KW-1133">Transmembrane helix</keyword>
<protein>
    <submittedName>
        <fullName evidence="2">Uncharacterized protein</fullName>
    </submittedName>
</protein>
<dbReference type="Proteomes" id="UP000326344">
    <property type="component" value="Unassembled WGS sequence"/>
</dbReference>
<comment type="caution">
    <text evidence="2">The sequence shown here is derived from an EMBL/GenBank/DDBJ whole genome shotgun (WGS) entry which is preliminary data.</text>
</comment>
<accession>A0A5N1JFL0</accession>
<evidence type="ECO:0000256" key="1">
    <source>
        <dbReference type="SAM" id="Phobius"/>
    </source>
</evidence>
<sequence>MTGTQPGRRTLKRIQPTKTDFMRRQIGIRYSLFAIHYLFLTLNSSFLTPSPAQPPKGVFLTDTIEIGKPFQYSLSIRHRSRVDVLFPDTSRHFAPFLVRDIAIFSTKTDAKGSLDSSVYTLVSFETSPTQTLKVPVFLLRTPTDCTVVFSNVDTIRLRERIQTLRPDTLRLSTNTTVVSLRQQMNYPLLMTIVAGLCLLAGILFLFFGRTIRTRIRRYQLYRQYLDFQRAFTRLTRGIGPETAHEDAGRAVVIWKQYMERLERKPYTSLTTREIVESVQDNRLADALKEIDGVIYGSVYSDQTQQSLRILNEVADTAYRRSSVRMEEVNQEVPI</sequence>
<organism evidence="2 3">
    <name type="scientific">Larkinella humicola</name>
    <dbReference type="NCBI Taxonomy" id="2607654"/>
    <lineage>
        <taxon>Bacteria</taxon>
        <taxon>Pseudomonadati</taxon>
        <taxon>Bacteroidota</taxon>
        <taxon>Cytophagia</taxon>
        <taxon>Cytophagales</taxon>
        <taxon>Spirosomataceae</taxon>
        <taxon>Larkinella</taxon>
    </lineage>
</organism>
<reference evidence="2 3" key="1">
    <citation type="submission" date="2019-09" db="EMBL/GenBank/DDBJ databases">
        <title>Genome Sequence of Larkinella sp MA1.</title>
        <authorList>
            <person name="Srinivasan S."/>
        </authorList>
    </citation>
    <scope>NUCLEOTIDE SEQUENCE [LARGE SCALE GENOMIC DNA]</scope>
    <source>
        <strain evidence="2 3">MA1</strain>
    </source>
</reference>